<evidence type="ECO:0000256" key="1">
    <source>
        <dbReference type="SAM" id="MobiDB-lite"/>
    </source>
</evidence>
<name>A0AAW2YW22_9EUKA</name>
<evidence type="ECO:0000313" key="3">
    <source>
        <dbReference type="EMBL" id="KAL0481234.1"/>
    </source>
</evidence>
<evidence type="ECO:0000259" key="2">
    <source>
        <dbReference type="PROSITE" id="PS50003"/>
    </source>
</evidence>
<sequence>MMKTPYRDFELTADSLSEAIEWIEAIEDNISKLKKSKEQQSARVESPSAKKVAAESAKNTKLQGEIEEWKVMYELEKKNNKELVEEMNKQSKKITELMNMLDLKTQENITLKAAINKKTGGEQSPITPTSSADDDIFSLKTQLSHVTQKCDKLQSKLKKIQDVIYE</sequence>
<reference evidence="3 4" key="1">
    <citation type="submission" date="2024-03" db="EMBL/GenBank/DDBJ databases">
        <title>The Acrasis kona genome and developmental transcriptomes reveal deep origins of eukaryotic multicellular pathways.</title>
        <authorList>
            <person name="Sheikh S."/>
            <person name="Fu C.-J."/>
            <person name="Brown M.W."/>
            <person name="Baldauf S.L."/>
        </authorList>
    </citation>
    <scope>NUCLEOTIDE SEQUENCE [LARGE SCALE GENOMIC DNA]</scope>
    <source>
        <strain evidence="3 4">ATCC MYA-3509</strain>
    </source>
</reference>
<feature type="domain" description="PH" evidence="2">
    <location>
        <begin position="1"/>
        <end position="31"/>
    </location>
</feature>
<feature type="region of interest" description="Disordered" evidence="1">
    <location>
        <begin position="35"/>
        <end position="59"/>
    </location>
</feature>
<dbReference type="Proteomes" id="UP001431209">
    <property type="component" value="Unassembled WGS sequence"/>
</dbReference>
<evidence type="ECO:0000313" key="4">
    <source>
        <dbReference type="Proteomes" id="UP001431209"/>
    </source>
</evidence>
<dbReference type="PROSITE" id="PS50003">
    <property type="entry name" value="PH_DOMAIN"/>
    <property type="match status" value="1"/>
</dbReference>
<accession>A0AAW2YW22</accession>
<gene>
    <name evidence="3" type="ORF">AKO1_012816</name>
</gene>
<protein>
    <submittedName>
        <fullName evidence="3">Nuclear pore complex protein NUP62</fullName>
    </submittedName>
</protein>
<dbReference type="InterPro" id="IPR001849">
    <property type="entry name" value="PH_domain"/>
</dbReference>
<organism evidence="3 4">
    <name type="scientific">Acrasis kona</name>
    <dbReference type="NCBI Taxonomy" id="1008807"/>
    <lineage>
        <taxon>Eukaryota</taxon>
        <taxon>Discoba</taxon>
        <taxon>Heterolobosea</taxon>
        <taxon>Tetramitia</taxon>
        <taxon>Eutetramitia</taxon>
        <taxon>Acrasidae</taxon>
        <taxon>Acrasis</taxon>
    </lineage>
</organism>
<dbReference type="AlphaFoldDB" id="A0AAW2YW22"/>
<comment type="caution">
    <text evidence="3">The sequence shown here is derived from an EMBL/GenBank/DDBJ whole genome shotgun (WGS) entry which is preliminary data.</text>
</comment>
<proteinExistence type="predicted"/>
<keyword evidence="4" id="KW-1185">Reference proteome</keyword>
<dbReference type="EMBL" id="JAOPGA020000739">
    <property type="protein sequence ID" value="KAL0481234.1"/>
    <property type="molecule type" value="Genomic_DNA"/>
</dbReference>